<keyword evidence="1" id="KW-1133">Transmembrane helix</keyword>
<dbReference type="Proteomes" id="UP000596381">
    <property type="component" value="Segment"/>
</dbReference>
<organism evidence="2 3">
    <name type="scientific">Klebsiella phage vB_KpM_FBKp24</name>
    <dbReference type="NCBI Taxonomy" id="2801834"/>
    <lineage>
        <taxon>Viruses</taxon>
        <taxon>Duplodnaviria</taxon>
        <taxon>Heunggongvirae</taxon>
        <taxon>Uroviricota</taxon>
        <taxon>Caudoviricetes</taxon>
        <taxon>Chimalliviridae</taxon>
        <taxon>Maaswegvirus</taxon>
        <taxon>Maaswegvirus Kp24</taxon>
    </lineage>
</organism>
<keyword evidence="3" id="KW-1185">Reference proteome</keyword>
<evidence type="ECO:0000313" key="2">
    <source>
        <dbReference type="EMBL" id="QQV92359.1"/>
    </source>
</evidence>
<keyword evidence="1" id="KW-0472">Membrane</keyword>
<evidence type="ECO:0000313" key="3">
    <source>
        <dbReference type="Proteomes" id="UP000596381"/>
    </source>
</evidence>
<reference evidence="2 3" key="1">
    <citation type="submission" date="2020-12" db="EMBL/GenBank/DDBJ databases">
        <title>Genomic characterization of four novel bacteriophages infecting Klebsiella pneumoniae.</title>
        <authorList>
            <person name="Estrada Bonilla B."/>
            <person name="Costa A.R."/>
            <person name="van Rossum T."/>
            <person name="Hagedoorn S."/>
            <person name="Wallinga H."/>
            <person name="Xiao M."/>
            <person name="Song W."/>
            <person name="Haas P.-J."/>
            <person name="Nobrega F.L."/>
            <person name="Brouns S.J.J."/>
        </authorList>
    </citation>
    <scope>NUCLEOTIDE SEQUENCE [LARGE SCALE GENOMIC DNA]</scope>
</reference>
<name>A0A7U0GBT9_9CAUD</name>
<feature type="transmembrane region" description="Helical" evidence="1">
    <location>
        <begin position="6"/>
        <end position="30"/>
    </location>
</feature>
<evidence type="ECO:0000256" key="1">
    <source>
        <dbReference type="SAM" id="Phobius"/>
    </source>
</evidence>
<gene>
    <name evidence="2" type="ORF">vBKpMFBKp24_284</name>
</gene>
<dbReference type="EMBL" id="MW394391">
    <property type="protein sequence ID" value="QQV92359.1"/>
    <property type="molecule type" value="Genomic_DNA"/>
</dbReference>
<accession>A0A7U0GBT9</accession>
<protein>
    <submittedName>
        <fullName evidence="2">Uncharacterized protein</fullName>
    </submittedName>
</protein>
<sequence>MPVEWKILIFVIVCYGGAWYISGAILRVFFAICKKLYNSLE</sequence>
<keyword evidence="1" id="KW-0812">Transmembrane</keyword>
<proteinExistence type="predicted"/>